<evidence type="ECO:0000313" key="2">
    <source>
        <dbReference type="EMBL" id="TDK60543.1"/>
    </source>
</evidence>
<dbReference type="Proteomes" id="UP000294829">
    <property type="component" value="Unassembled WGS sequence"/>
</dbReference>
<dbReference type="AlphaFoldDB" id="A0A4R5VRV6"/>
<comment type="caution">
    <text evidence="2">The sequence shown here is derived from an EMBL/GenBank/DDBJ whole genome shotgun (WGS) entry which is preliminary data.</text>
</comment>
<evidence type="ECO:0000313" key="3">
    <source>
        <dbReference type="Proteomes" id="UP000294829"/>
    </source>
</evidence>
<feature type="chain" id="PRO_5020754816" evidence="1">
    <location>
        <begin position="25"/>
        <end position="410"/>
    </location>
</feature>
<feature type="signal peptide" evidence="1">
    <location>
        <begin position="1"/>
        <end position="24"/>
    </location>
</feature>
<name>A0A4R5VRV6_9BURK</name>
<dbReference type="InterPro" id="IPR010869">
    <property type="entry name" value="DUF1501"/>
</dbReference>
<protein>
    <submittedName>
        <fullName evidence="2">DUF1501 domain-containing protein</fullName>
    </submittedName>
</protein>
<dbReference type="Pfam" id="PF07394">
    <property type="entry name" value="DUF1501"/>
    <property type="match status" value="1"/>
</dbReference>
<dbReference type="OrthoDB" id="9779968at2"/>
<keyword evidence="3" id="KW-1185">Reference proteome</keyword>
<sequence>MKRRQFLQAMAASSLPLISGRLFAASDATLQTQPRLLFVFLRGGYDAASLLVPTSSSFYSEVRPNIGLARSGNDANSVIGLSTDWGLHPALRDSIYPLYTKGQAAFIPFAGTDDLSRSHFETQDSIELGQPLQGHRDLGNGFLNRLATVLNKDSRNIAAMSFTDQLPIIMQGSLQIPNTAVKNVGKPAVDSRQSQLIASMYQGKPLAKQVDEGFATRDEVNNQMNAMQAEDKSREMNEANRNAISTKGFGLEARRIGKLMQTKYALGFVDVGGWDTHVNQGNANGQLATKFSELGKGLAAFADEMGDAWNNTTVVVVSEFGRTFRENGNRGTDHGHGSVYWILGGGIHGGQVVGEQVAVEQKTLFQNRDFPVLNEYRATLGGLFARIYGLSPKQLDYVFAGVKGRDLGLV</sequence>
<gene>
    <name evidence="2" type="ORF">E2I14_18115</name>
</gene>
<dbReference type="PANTHER" id="PTHR43737">
    <property type="entry name" value="BLL7424 PROTEIN"/>
    <property type="match status" value="1"/>
</dbReference>
<proteinExistence type="predicted"/>
<dbReference type="RefSeq" id="WP_133331151.1">
    <property type="nucleotide sequence ID" value="NZ_SMYL01000016.1"/>
</dbReference>
<reference evidence="2 3" key="1">
    <citation type="submission" date="2019-03" db="EMBL/GenBank/DDBJ databases">
        <title>Sapientia aquatica gen. nov., sp. nov., isolated from a crater lake.</title>
        <authorList>
            <person name="Felfoldi T."/>
            <person name="Szabo A."/>
            <person name="Toth E."/>
            <person name="Schumann P."/>
            <person name="Keki Z."/>
            <person name="Marialigeti K."/>
            <person name="Mathe I."/>
        </authorList>
    </citation>
    <scope>NUCLEOTIDE SEQUENCE [LARGE SCALE GENOMIC DNA]</scope>
    <source>
        <strain evidence="2 3">SA-152</strain>
    </source>
</reference>
<dbReference type="EMBL" id="SMYL01000016">
    <property type="protein sequence ID" value="TDK60543.1"/>
    <property type="molecule type" value="Genomic_DNA"/>
</dbReference>
<accession>A0A4R5VRV6</accession>
<organism evidence="2 3">
    <name type="scientific">Sapientia aquatica</name>
    <dbReference type="NCBI Taxonomy" id="1549640"/>
    <lineage>
        <taxon>Bacteria</taxon>
        <taxon>Pseudomonadati</taxon>
        <taxon>Pseudomonadota</taxon>
        <taxon>Betaproteobacteria</taxon>
        <taxon>Burkholderiales</taxon>
        <taxon>Oxalobacteraceae</taxon>
        <taxon>Sapientia</taxon>
    </lineage>
</organism>
<evidence type="ECO:0000256" key="1">
    <source>
        <dbReference type="SAM" id="SignalP"/>
    </source>
</evidence>
<dbReference type="PANTHER" id="PTHR43737:SF1">
    <property type="entry name" value="DUF1501 DOMAIN-CONTAINING PROTEIN"/>
    <property type="match status" value="1"/>
</dbReference>
<keyword evidence="1" id="KW-0732">Signal</keyword>